<dbReference type="GO" id="GO:0006310">
    <property type="term" value="P:DNA recombination"/>
    <property type="evidence" value="ECO:0007669"/>
    <property type="project" value="UniProtKB-KW"/>
</dbReference>
<dbReference type="InterPro" id="IPR011010">
    <property type="entry name" value="DNA_brk_join_enz"/>
</dbReference>
<keyword evidence="1" id="KW-0233">DNA recombination</keyword>
<dbReference type="PANTHER" id="PTHR30349:SF64">
    <property type="entry name" value="PROPHAGE INTEGRASE INTD-RELATED"/>
    <property type="match status" value="1"/>
</dbReference>
<dbReference type="InterPro" id="IPR050090">
    <property type="entry name" value="Tyrosine_recombinase_XerCD"/>
</dbReference>
<protein>
    <submittedName>
        <fullName evidence="3">Tyrosine-type recombinase/integrase</fullName>
    </submittedName>
</protein>
<accession>A0A8J7W5H9</accession>
<name>A0A8J7W5H9_9FIRM</name>
<dbReference type="EMBL" id="JAGSND010000043">
    <property type="protein sequence ID" value="MBR0600636.1"/>
    <property type="molecule type" value="Genomic_DNA"/>
</dbReference>
<dbReference type="PROSITE" id="PS51898">
    <property type="entry name" value="TYR_RECOMBINASE"/>
    <property type="match status" value="1"/>
</dbReference>
<dbReference type="SUPFAM" id="SSF56349">
    <property type="entry name" value="DNA breaking-rejoining enzymes"/>
    <property type="match status" value="1"/>
</dbReference>
<keyword evidence="4" id="KW-1185">Reference proteome</keyword>
<dbReference type="GO" id="GO:0003677">
    <property type="term" value="F:DNA binding"/>
    <property type="evidence" value="ECO:0007669"/>
    <property type="project" value="InterPro"/>
</dbReference>
<evidence type="ECO:0000313" key="3">
    <source>
        <dbReference type="EMBL" id="MBR0600636.1"/>
    </source>
</evidence>
<evidence type="ECO:0000259" key="2">
    <source>
        <dbReference type="PROSITE" id="PS51898"/>
    </source>
</evidence>
<gene>
    <name evidence="3" type="ORF">KCX82_22475</name>
</gene>
<dbReference type="GO" id="GO:0015074">
    <property type="term" value="P:DNA integration"/>
    <property type="evidence" value="ECO:0007669"/>
    <property type="project" value="InterPro"/>
</dbReference>
<dbReference type="Gene3D" id="1.10.443.10">
    <property type="entry name" value="Intergrase catalytic core"/>
    <property type="match status" value="1"/>
</dbReference>
<dbReference type="InterPro" id="IPR013762">
    <property type="entry name" value="Integrase-like_cat_sf"/>
</dbReference>
<evidence type="ECO:0000313" key="4">
    <source>
        <dbReference type="Proteomes" id="UP000675664"/>
    </source>
</evidence>
<proteinExistence type="predicted"/>
<dbReference type="RefSeq" id="WP_227020719.1">
    <property type="nucleotide sequence ID" value="NZ_JAGSND010000043.1"/>
</dbReference>
<dbReference type="PANTHER" id="PTHR30349">
    <property type="entry name" value="PHAGE INTEGRASE-RELATED"/>
    <property type="match status" value="1"/>
</dbReference>
<comment type="caution">
    <text evidence="3">The sequence shown here is derived from an EMBL/GenBank/DDBJ whole genome shotgun (WGS) entry which is preliminary data.</text>
</comment>
<dbReference type="InterPro" id="IPR002104">
    <property type="entry name" value="Integrase_catalytic"/>
</dbReference>
<sequence length="323" mass="38344">MVNRVFCSHFAGFIQQFIEQKNALGFPYEESIRILQVFDRFCMDKFPHETALTKELCMAWAIRKETEQNNSFRNRLMPVREFARYLNRIGEPAYVLSPDLSQKGPRHMPHIYSEEEIAAFWHTLDLIRPRRGFPIRHLVIPTIFRLIYCCGLRPIEARKLRVENVDLNVGKLKIMESKGHKDRIVMMTDDVTELLRQYHKQVNRIMPGQDLFFPNSQGHLYTKRWIEKTFRIMWDKTGIPVSAEKPPRIYDFRHTFATHRLYMWLREGKDVSAQLPYLSAFMGHSQLSDTYYYIHLVPELFTAMSGLDFTKYESLLPEVEIDE</sequence>
<evidence type="ECO:0000256" key="1">
    <source>
        <dbReference type="ARBA" id="ARBA00023172"/>
    </source>
</evidence>
<organism evidence="3 4">
    <name type="scientific">Sinanaerobacter chloroacetimidivorans</name>
    <dbReference type="NCBI Taxonomy" id="2818044"/>
    <lineage>
        <taxon>Bacteria</taxon>
        <taxon>Bacillati</taxon>
        <taxon>Bacillota</taxon>
        <taxon>Clostridia</taxon>
        <taxon>Peptostreptococcales</taxon>
        <taxon>Anaerovoracaceae</taxon>
        <taxon>Sinanaerobacter</taxon>
    </lineage>
</organism>
<feature type="domain" description="Tyr recombinase" evidence="2">
    <location>
        <begin position="107"/>
        <end position="306"/>
    </location>
</feature>
<dbReference type="AlphaFoldDB" id="A0A8J7W5H9"/>
<dbReference type="Pfam" id="PF00589">
    <property type="entry name" value="Phage_integrase"/>
    <property type="match status" value="1"/>
</dbReference>
<reference evidence="3" key="1">
    <citation type="submission" date="2021-04" db="EMBL/GenBank/DDBJ databases">
        <title>Sinoanaerobacter chloroacetimidivorans sp. nov., an obligate anaerobic bacterium isolated from anaerobic sludge.</title>
        <authorList>
            <person name="Bao Y."/>
        </authorList>
    </citation>
    <scope>NUCLEOTIDE SEQUENCE</scope>
    <source>
        <strain evidence="3">BAD-6</strain>
    </source>
</reference>
<dbReference type="Proteomes" id="UP000675664">
    <property type="component" value="Unassembled WGS sequence"/>
</dbReference>
<reference evidence="3" key="2">
    <citation type="submission" date="2021-04" db="EMBL/GenBank/DDBJ databases">
        <authorList>
            <person name="Liu J."/>
        </authorList>
    </citation>
    <scope>NUCLEOTIDE SEQUENCE</scope>
    <source>
        <strain evidence="3">BAD-6</strain>
    </source>
</reference>